<evidence type="ECO:0000313" key="4">
    <source>
        <dbReference type="EMBL" id="CAB51177.1"/>
    </source>
</evidence>
<dbReference type="ExpressionAtlas" id="Q9STG0">
    <property type="expression patterns" value="baseline and differential"/>
</dbReference>
<proteinExistence type="evidence at protein level"/>
<dbReference type="TAIR" id="AT3G46880"/>
<dbReference type="GeneID" id="823841"/>
<organism evidence="4">
    <name type="scientific">Arabidopsis thaliana</name>
    <name type="common">Mouse-ear cress</name>
    <dbReference type="NCBI Taxonomy" id="3702"/>
    <lineage>
        <taxon>Eukaryota</taxon>
        <taxon>Viridiplantae</taxon>
        <taxon>Streptophyta</taxon>
        <taxon>Embryophyta</taxon>
        <taxon>Tracheophyta</taxon>
        <taxon>Spermatophyta</taxon>
        <taxon>Magnoliopsida</taxon>
        <taxon>eudicotyledons</taxon>
        <taxon>Gunneridae</taxon>
        <taxon>Pentapetalae</taxon>
        <taxon>rosids</taxon>
        <taxon>malvids</taxon>
        <taxon>Brassicales</taxon>
        <taxon>Brassicaceae</taxon>
        <taxon>Camelineae</taxon>
        <taxon>Arabidopsis</taxon>
    </lineage>
</organism>
<dbReference type="Proteomes" id="UP000006548">
    <property type="component" value="Chromosome 3"/>
</dbReference>
<dbReference type="PANTHER" id="PTHR33738">
    <property type="entry name" value="EMB|CAB82975.1"/>
    <property type="match status" value="1"/>
</dbReference>
<feature type="region of interest" description="Disordered" evidence="1">
    <location>
        <begin position="1"/>
        <end position="31"/>
    </location>
</feature>
<reference evidence="3" key="4">
    <citation type="submission" date="2011-02" db="EMBL/GenBank/DDBJ databases">
        <authorList>
            <consortium name="TAIR"/>
            <person name="Swarbreck D."/>
            <person name="Lamesch P."/>
            <person name="Wilks C."/>
            <person name="Huala E."/>
        </authorList>
    </citation>
    <scope>NUCLEOTIDE SEQUENCE</scope>
</reference>
<dbReference type="RefSeq" id="NP_190272.1">
    <property type="nucleotide sequence ID" value="NM_114555.2"/>
</dbReference>
<dbReference type="AlphaFoldDB" id="Q9STG0"/>
<reference evidence="5" key="6">
    <citation type="journal article" date="2017" name="Plant J.">
        <title>Araport11: a complete reannotation of the Arabidopsis thaliana reference genome.</title>
        <authorList>
            <person name="Cheng C.Y."/>
            <person name="Krishnakumar V."/>
            <person name="Chan A.P."/>
            <person name="Thibaud-Nissen F."/>
            <person name="Schobel S."/>
            <person name="Town C.D."/>
        </authorList>
    </citation>
    <scope>GENOME REANNOTATION</scope>
    <source>
        <strain evidence="5">cv. Columbia</strain>
    </source>
</reference>
<dbReference type="PIR" id="T12960">
    <property type="entry name" value="T12960"/>
</dbReference>
<dbReference type="PANTHER" id="PTHR33738:SF8">
    <property type="entry name" value="OS05G0454500 PROTEIN"/>
    <property type="match status" value="1"/>
</dbReference>
<accession>Q9STG0</accession>
<name>Q9STG0_ARATH</name>
<sequence length="153" mass="17053">MEGKGRVGSSSSSSFTAQLFGPKEPSSSANFNSIFPPSKGTARNILSSKHGSLEQRKEAGTCNLSSSLYYGGQDVYSHPTHNHTYPTKRQNLLTLQNVESFRLTRIRTEITTMPIRLTPLEETGGKVHYITRSFSKCVSVEEYQVETEQYLIV</sequence>
<dbReference type="EMBL" id="AL096859">
    <property type="protein sequence ID" value="CAB51177.1"/>
    <property type="molecule type" value="Genomic_DNA"/>
</dbReference>
<dbReference type="Araport" id="AT3G46880"/>
<reference evidence="4" key="2">
    <citation type="submission" date="1999-07" db="EMBL/GenBank/DDBJ databases">
        <authorList>
            <person name="Choisne N."/>
            <person name="Robert C."/>
            <person name="Brottier P."/>
            <person name="Wincker P."/>
            <person name="Cattolico L."/>
            <person name="Artiguenave F."/>
            <person name="Saurin W."/>
            <person name="Weissenbach J."/>
            <person name="Mewes H.W."/>
            <person name="Mayer K.F.X."/>
            <person name="Lemcke K."/>
            <person name="Schueller C."/>
            <person name="Quetier F."/>
            <person name="Salanoubat M."/>
        </authorList>
    </citation>
    <scope>NUCLEOTIDE SEQUENCE</scope>
</reference>
<evidence type="ECO:0000313" key="2">
    <source>
        <dbReference type="Araport" id="AT3G46880"/>
    </source>
</evidence>
<reference evidence="4" key="1">
    <citation type="submission" date="1999-07" db="EMBL/GenBank/DDBJ databases">
        <authorList>
            <person name="EU Arabidopsis sequencing project"/>
        </authorList>
    </citation>
    <scope>NUCLEOTIDE SEQUENCE</scope>
</reference>
<keyword evidence="5" id="KW-1185">Reference proteome</keyword>
<evidence type="ECO:0000313" key="5">
    <source>
        <dbReference type="Proteomes" id="UP000006548"/>
    </source>
</evidence>
<dbReference type="EMBL" id="CP002686">
    <property type="protein sequence ID" value="AEE78214.1"/>
    <property type="molecule type" value="Genomic_DNA"/>
</dbReference>
<keyword evidence="6" id="KW-1267">Proteomics identification</keyword>
<dbReference type="STRING" id="3702.Q9STG0"/>
<protein>
    <submittedName>
        <fullName evidence="4">Uncharacterized protein T6H20.90</fullName>
    </submittedName>
</protein>
<evidence type="ECO:0000313" key="3">
    <source>
        <dbReference type="EMBL" id="AEE78214.1"/>
    </source>
</evidence>
<reference evidence="3 5" key="3">
    <citation type="journal article" date="2000" name="Nature">
        <title>Sequence and analysis of chromosome 3 of the plant Arabidopsis thaliana.</title>
        <authorList>
            <consortium name="European Union Chromosome 3 Arabidopsis Sequencing Consortium"/>
            <consortium name="Institute for Genomic Research"/>
            <consortium name="Kazusa DNA Research Institute"/>
            <person name="Salanoubat M."/>
            <person name="Lemcke K."/>
            <person name="Rieger M."/>
            <person name="Ansorge W."/>
            <person name="Unseld M."/>
            <person name="Fartmann B."/>
            <person name="Valle G."/>
            <person name="Blocker H."/>
            <person name="Perez-Alonso M."/>
            <person name="Obermaier B."/>
            <person name="Delseny M."/>
            <person name="Boutry M."/>
            <person name="Grivell L.A."/>
            <person name="Mache R."/>
            <person name="Puigdomenech P."/>
            <person name="De Simone V."/>
            <person name="Choisne N."/>
            <person name="Artiguenave F."/>
            <person name="Robert C."/>
            <person name="Brottier P."/>
            <person name="Wincker P."/>
            <person name="Cattolico L."/>
            <person name="Weissenbach J."/>
            <person name="Saurin W."/>
            <person name="Quetier F."/>
            <person name="Schafer M."/>
            <person name="Muller-Auer S."/>
            <person name="Gabel C."/>
            <person name="Fuchs M."/>
            <person name="Benes V."/>
            <person name="Wurmbach E."/>
            <person name="Drzonek H."/>
            <person name="Erfle H."/>
            <person name="Jordan N."/>
            <person name="Bangert S."/>
            <person name="Wiedelmann R."/>
            <person name="Kranz H."/>
            <person name="Voss H."/>
            <person name="Holland R."/>
            <person name="Brandt P."/>
            <person name="Nyakatura G."/>
            <person name="Vezzi A."/>
            <person name="D'Angelo M."/>
            <person name="Pallavicini A."/>
            <person name="Toppo S."/>
            <person name="Simionati B."/>
            <person name="Conrad A."/>
            <person name="Hornischer K."/>
            <person name="Kauer G."/>
            <person name="Lohnert T.H."/>
            <person name="Nordsiek G."/>
            <person name="Reichelt J."/>
            <person name="Scharfe M."/>
            <person name="Schon O."/>
            <person name="Bargues M."/>
            <person name="Terol J."/>
            <person name="Climent J."/>
            <person name="Navarro P."/>
            <person name="Collado C."/>
            <person name="Perez-Perez A."/>
            <person name="Ottenwalder B."/>
            <person name="Duchemin D."/>
            <person name="Cooke R."/>
            <person name="Laudie M."/>
            <person name="Berger-Llauro C."/>
            <person name="Purnelle B."/>
            <person name="Masuy D."/>
            <person name="de Haan M."/>
            <person name="Maarse A.C."/>
            <person name="Alcaraz J.P."/>
            <person name="Cottet A."/>
            <person name="Casacuberta E."/>
            <person name="Monfort A."/>
            <person name="Argiriou A."/>
            <person name="flores M."/>
            <person name="Liguori R."/>
            <person name="Vitale D."/>
            <person name="Mannhaupt G."/>
            <person name="Haase D."/>
            <person name="Schoof H."/>
            <person name="Rudd S."/>
            <person name="Zaccaria P."/>
            <person name="Mewes H.W."/>
            <person name="Mayer K.F."/>
            <person name="Kaul S."/>
            <person name="Town C.D."/>
            <person name="Koo H.L."/>
            <person name="Tallon L.J."/>
            <person name="Jenkins J."/>
            <person name="Rooney T."/>
            <person name="Rizzo M."/>
            <person name="Walts A."/>
            <person name="Utterback T."/>
            <person name="Fujii C.Y."/>
            <person name="Shea T.P."/>
            <person name="Creasy T.H."/>
            <person name="Haas B."/>
            <person name="Maiti R."/>
            <person name="Wu D."/>
            <person name="Peterson J."/>
            <person name="Van Aken S."/>
            <person name="Pai G."/>
            <person name="Militscher J."/>
            <person name="Sellers P."/>
            <person name="Gill J.E."/>
            <person name="Feldblyum T.V."/>
            <person name="Preuss D."/>
            <person name="Lin X."/>
            <person name="Nierman W.C."/>
            <person name="Salzberg S.L."/>
            <person name="White O."/>
            <person name="Venter J.C."/>
            <person name="Fraser C.M."/>
            <person name="Kaneko T."/>
            <person name="Nakamura Y."/>
            <person name="Sato S."/>
            <person name="Kato T."/>
            <person name="Asamizu E."/>
            <person name="Sasamoto S."/>
            <person name="Kimura T."/>
            <person name="Idesawa K."/>
            <person name="Kawashima K."/>
            <person name="Kishida Y."/>
            <person name="Kiyokawa C."/>
            <person name="Kohara M."/>
            <person name="Matsumoto M."/>
            <person name="Matsuno A."/>
            <person name="Muraki A."/>
            <person name="Nakayama S."/>
            <person name="Nakazaki N."/>
            <person name="Shinpo S."/>
            <person name="Takeuchi C."/>
            <person name="Wada T."/>
            <person name="Watanabe A."/>
            <person name="Yamada M."/>
            <person name="Yasuda M."/>
            <person name="Tabata S."/>
        </authorList>
    </citation>
    <scope>NUCLEOTIDE SEQUENCE [LARGE SCALE GENOMIC DNA]</scope>
    <source>
        <strain evidence="5">cv. Columbia</strain>
    </source>
</reference>
<reference evidence="3" key="5">
    <citation type="submission" date="2016-05" db="EMBL/GenBank/DDBJ databases">
        <authorList>
            <person name="Krishnakumar V."/>
            <person name="Cheng C.-Y."/>
            <person name="Chan A.P."/>
            <person name="Schobel S."/>
            <person name="Kim M."/>
            <person name="Ferlanti E.S."/>
            <person name="Belyaeva I."/>
            <person name="Rosen B.D."/>
            <person name="Micklem G."/>
            <person name="Miller J.R."/>
            <person name="Vaughn M."/>
            <person name="Town C.D."/>
        </authorList>
    </citation>
    <scope>NUCLEOTIDE SEQUENCE</scope>
</reference>
<dbReference type="HOGENOM" id="CLU_1589289_0_0_1"/>
<evidence type="ECO:0007829" key="6">
    <source>
        <dbReference type="PeptideAtlas" id="Q9STG0"/>
    </source>
</evidence>
<dbReference type="PaxDb" id="3702-AT3G46880.1"/>
<gene>
    <name evidence="4" type="primary">T6H20.90</name>
    <name evidence="2 3" type="ordered locus">At3g46880</name>
</gene>
<evidence type="ECO:0000256" key="1">
    <source>
        <dbReference type="SAM" id="MobiDB-lite"/>
    </source>
</evidence>